<dbReference type="Gene3D" id="1.10.3330.10">
    <property type="entry name" value="Oxo-4-hydroxy-4-carboxy-5-ureidoimidazoline decarboxylase"/>
    <property type="match status" value="1"/>
</dbReference>
<gene>
    <name evidence="4" type="ORF">POCULU_LOCUS4941</name>
</gene>
<sequence length="197" mass="22216">MSSTTVPHVSLLNSLTYSEFIASINTLFEPAPPLAQRLYTKRPFSSYDVLINVAESIVLGNELSIEEKKEIVNAHPRLGEKKERLSTFSLREQGYNDAGMGEQGIDRASGGQSATNTENTGVPEDDEVNGRLKELNMEYENKYGFRFVVFVNGRSRREIIPVFEDRLRNGDEEEELAIGLRDMISIARDRLKKVSVE</sequence>
<proteinExistence type="predicted"/>
<dbReference type="Pfam" id="PF09349">
    <property type="entry name" value="OHCU_decarbox"/>
    <property type="match status" value="2"/>
</dbReference>
<dbReference type="InterPro" id="IPR018020">
    <property type="entry name" value="OHCU_decarboxylase"/>
</dbReference>
<dbReference type="GO" id="GO:0006144">
    <property type="term" value="P:purine nucleobase metabolic process"/>
    <property type="evidence" value="ECO:0007669"/>
    <property type="project" value="UniProtKB-KW"/>
</dbReference>
<feature type="compositionally biased region" description="Polar residues" evidence="2">
    <location>
        <begin position="110"/>
        <end position="120"/>
    </location>
</feature>
<keyword evidence="5" id="KW-1185">Reference proteome</keyword>
<evidence type="ECO:0000259" key="3">
    <source>
        <dbReference type="Pfam" id="PF09349"/>
    </source>
</evidence>
<feature type="domain" description="Oxo-4-hydroxy-4-carboxy-5-ureidoimidazoline decarboxylase" evidence="3">
    <location>
        <begin position="108"/>
        <end position="192"/>
    </location>
</feature>
<feature type="region of interest" description="Disordered" evidence="2">
    <location>
        <begin position="107"/>
        <end position="127"/>
    </location>
</feature>
<dbReference type="PANTHER" id="PTHR37987">
    <property type="entry name" value="CHROMOSOME 9, WHOLE GENOME SHOTGUN SEQUENCE"/>
    <property type="match status" value="1"/>
</dbReference>
<dbReference type="OrthoDB" id="5398391at2759"/>
<dbReference type="PANTHER" id="PTHR37987:SF1">
    <property type="entry name" value="OXO-4-HYDROXY-4-CARBOXY-5-UREIDOIMIDAZOLINE DECARBOXYLASE DOMAIN-CONTAINING PROTEIN"/>
    <property type="match status" value="1"/>
</dbReference>
<dbReference type="EMBL" id="CAJVPJ010000691">
    <property type="protein sequence ID" value="CAG8549407.1"/>
    <property type="molecule type" value="Genomic_DNA"/>
</dbReference>
<name>A0A9N9AYJ5_9GLOM</name>
<accession>A0A9N9AYJ5</accession>
<protein>
    <submittedName>
        <fullName evidence="4">2914_t:CDS:1</fullName>
    </submittedName>
</protein>
<evidence type="ECO:0000313" key="5">
    <source>
        <dbReference type="Proteomes" id="UP000789572"/>
    </source>
</evidence>
<organism evidence="4 5">
    <name type="scientific">Paraglomus occultum</name>
    <dbReference type="NCBI Taxonomy" id="144539"/>
    <lineage>
        <taxon>Eukaryota</taxon>
        <taxon>Fungi</taxon>
        <taxon>Fungi incertae sedis</taxon>
        <taxon>Mucoromycota</taxon>
        <taxon>Glomeromycotina</taxon>
        <taxon>Glomeromycetes</taxon>
        <taxon>Paraglomerales</taxon>
        <taxon>Paraglomeraceae</taxon>
        <taxon>Paraglomus</taxon>
    </lineage>
</organism>
<comment type="caution">
    <text evidence="4">The sequence shown here is derived from an EMBL/GenBank/DDBJ whole genome shotgun (WGS) entry which is preliminary data.</text>
</comment>
<dbReference type="InterPro" id="IPR036778">
    <property type="entry name" value="OHCU_decarboxylase_sf"/>
</dbReference>
<feature type="domain" description="Oxo-4-hydroxy-4-carboxy-5-ureidoimidazoline decarboxylase" evidence="3">
    <location>
        <begin position="13"/>
        <end position="96"/>
    </location>
</feature>
<dbReference type="Proteomes" id="UP000789572">
    <property type="component" value="Unassembled WGS sequence"/>
</dbReference>
<dbReference type="SUPFAM" id="SSF158694">
    <property type="entry name" value="UraD-Like"/>
    <property type="match status" value="1"/>
</dbReference>
<evidence type="ECO:0000256" key="1">
    <source>
        <dbReference type="ARBA" id="ARBA00022631"/>
    </source>
</evidence>
<dbReference type="AlphaFoldDB" id="A0A9N9AYJ5"/>
<keyword evidence="1" id="KW-0659">Purine metabolism</keyword>
<evidence type="ECO:0000256" key="2">
    <source>
        <dbReference type="SAM" id="MobiDB-lite"/>
    </source>
</evidence>
<reference evidence="4" key="1">
    <citation type="submission" date="2021-06" db="EMBL/GenBank/DDBJ databases">
        <authorList>
            <person name="Kallberg Y."/>
            <person name="Tangrot J."/>
            <person name="Rosling A."/>
        </authorList>
    </citation>
    <scope>NUCLEOTIDE SEQUENCE</scope>
    <source>
        <strain evidence="4">IA702</strain>
    </source>
</reference>
<evidence type="ECO:0000313" key="4">
    <source>
        <dbReference type="EMBL" id="CAG8549407.1"/>
    </source>
</evidence>